<name>A0A0P7Y9E1_9GAMM</name>
<organism evidence="1 2">
    <name type="scientific">Marinobacter excellens HL-55</name>
    <dbReference type="NCBI Taxonomy" id="1305731"/>
    <lineage>
        <taxon>Bacteria</taxon>
        <taxon>Pseudomonadati</taxon>
        <taxon>Pseudomonadota</taxon>
        <taxon>Gammaproteobacteria</taxon>
        <taxon>Pseudomonadales</taxon>
        <taxon>Marinobacteraceae</taxon>
        <taxon>Marinobacter</taxon>
    </lineage>
</organism>
<reference evidence="1 2" key="1">
    <citation type="submission" date="2015-09" db="EMBL/GenBank/DDBJ databases">
        <title>Identification and resolution of microdiversity through metagenomic sequencing of parallel consortia.</title>
        <authorList>
            <person name="Nelson W.C."/>
            <person name="Romine M.F."/>
            <person name="Lindemann S.R."/>
        </authorList>
    </citation>
    <scope>NUCLEOTIDE SEQUENCE [LARGE SCALE GENOMIC DNA]</scope>
    <source>
        <strain evidence="1">HL-55</strain>
    </source>
</reference>
<proteinExistence type="predicted"/>
<accession>A0A0P7Y9E1</accession>
<evidence type="ECO:0000313" key="1">
    <source>
        <dbReference type="EMBL" id="KPQ26892.1"/>
    </source>
</evidence>
<dbReference type="AlphaFoldDB" id="A0A0P7Y9E1"/>
<gene>
    <name evidence="1" type="ORF">HLUCCX14_16810</name>
</gene>
<dbReference type="PATRIC" id="fig|1305731.5.peg.2327"/>
<comment type="caution">
    <text evidence="1">The sequence shown here is derived from an EMBL/GenBank/DDBJ whole genome shotgun (WGS) entry which is preliminary data.</text>
</comment>
<dbReference type="Proteomes" id="UP000050416">
    <property type="component" value="Unassembled WGS sequence"/>
</dbReference>
<dbReference type="EMBL" id="LJZQ01000040">
    <property type="protein sequence ID" value="KPQ26892.1"/>
    <property type="molecule type" value="Genomic_DNA"/>
</dbReference>
<protein>
    <submittedName>
        <fullName evidence="1">Uncharacterized protein</fullName>
    </submittedName>
</protein>
<sequence length="49" mass="5162">MTADIPTAADVPSTLAKAFKEDASYKLAIMERAASRSNLMLAGAQASFE</sequence>
<evidence type="ECO:0000313" key="2">
    <source>
        <dbReference type="Proteomes" id="UP000050416"/>
    </source>
</evidence>